<protein>
    <submittedName>
        <fullName evidence="2">Bax protein</fullName>
    </submittedName>
</protein>
<proteinExistence type="predicted"/>
<dbReference type="Proteomes" id="UP000194450">
    <property type="component" value="Unassembled WGS sequence"/>
</dbReference>
<dbReference type="OrthoDB" id="9788155at2"/>
<dbReference type="GO" id="GO:0004040">
    <property type="term" value="F:amidase activity"/>
    <property type="evidence" value="ECO:0007669"/>
    <property type="project" value="InterPro"/>
</dbReference>
<feature type="domain" description="Mannosyl-glycoprotein endo-beta-N-acetylglucosamidase-like" evidence="1">
    <location>
        <begin position="112"/>
        <end position="233"/>
    </location>
</feature>
<dbReference type="EMBL" id="FXWH01000001">
    <property type="protein sequence ID" value="SMQ65832.1"/>
    <property type="molecule type" value="Genomic_DNA"/>
</dbReference>
<dbReference type="Gene3D" id="1.10.530.10">
    <property type="match status" value="1"/>
</dbReference>
<dbReference type="Pfam" id="PF01832">
    <property type="entry name" value="Glucosaminidase"/>
    <property type="match status" value="1"/>
</dbReference>
<keyword evidence="3" id="KW-1185">Reference proteome</keyword>
<accession>A0A1Y6EZ94</accession>
<dbReference type="InterPro" id="IPR002901">
    <property type="entry name" value="MGlyc_endo_b_GlcNAc-like_dom"/>
</dbReference>
<dbReference type="RefSeq" id="WP_086434451.1">
    <property type="nucleotide sequence ID" value="NZ_FXWH01000001.1"/>
</dbReference>
<gene>
    <name evidence="2" type="ORF">SAMN06297229_1367</name>
</gene>
<sequence>MFKKVFILGVPVIVIAAIVYSFSKPQVPDFSEYAAGAERKEAFFGYFLPIVREKNQEMREMRAEIKSMHENKTDLGWFEQSKLDDWVETYRVADFDASNDADWERLLMKIDIVPPSMALAQAANESAWGTSRFALEGYNYFGQWCFEEGCGIVPSGRDAGKAHEVADFATPADSVESYIRNINRHYAYQELREMRAARRDNEQPITGIALAAGLESYSERGDEYIKELRSMIRFNELDTFDPKAPAPAAQTAQD</sequence>
<dbReference type="PANTHER" id="PTHR40572">
    <property type="entry name" value="PROTEIN BAX"/>
    <property type="match status" value="1"/>
</dbReference>
<dbReference type="PANTHER" id="PTHR40572:SF1">
    <property type="entry name" value="PROTEIN BAX"/>
    <property type="match status" value="1"/>
</dbReference>
<organism evidence="2 3">
    <name type="scientific">Pseudidiomarina planktonica</name>
    <dbReference type="NCBI Taxonomy" id="1323738"/>
    <lineage>
        <taxon>Bacteria</taxon>
        <taxon>Pseudomonadati</taxon>
        <taxon>Pseudomonadota</taxon>
        <taxon>Gammaproteobacteria</taxon>
        <taxon>Alteromonadales</taxon>
        <taxon>Idiomarinaceae</taxon>
        <taxon>Pseudidiomarina</taxon>
    </lineage>
</organism>
<evidence type="ECO:0000259" key="1">
    <source>
        <dbReference type="Pfam" id="PF01832"/>
    </source>
</evidence>
<dbReference type="InterPro" id="IPR053195">
    <property type="entry name" value="Bax-like"/>
</dbReference>
<evidence type="ECO:0000313" key="3">
    <source>
        <dbReference type="Proteomes" id="UP000194450"/>
    </source>
</evidence>
<reference evidence="3" key="1">
    <citation type="submission" date="2017-04" db="EMBL/GenBank/DDBJ databases">
        <authorList>
            <person name="Varghese N."/>
            <person name="Submissions S."/>
        </authorList>
    </citation>
    <scope>NUCLEOTIDE SEQUENCE [LARGE SCALE GENOMIC DNA]</scope>
</reference>
<dbReference type="AlphaFoldDB" id="A0A1Y6EZ94"/>
<name>A0A1Y6EZ94_9GAMM</name>
<evidence type="ECO:0000313" key="2">
    <source>
        <dbReference type="EMBL" id="SMQ65832.1"/>
    </source>
</evidence>